<keyword evidence="5 7" id="KW-1133">Transmembrane helix</keyword>
<dbReference type="PANTHER" id="PTHR30487">
    <property type="entry name" value="TYPE 4 PREPILIN-LIKE PROTEINS LEADER PEPTIDE-PROCESSING ENZYME"/>
    <property type="match status" value="1"/>
</dbReference>
<feature type="transmembrane region" description="Helical" evidence="7">
    <location>
        <begin position="246"/>
        <end position="266"/>
    </location>
</feature>
<evidence type="ECO:0000256" key="3">
    <source>
        <dbReference type="ARBA" id="ARBA00022475"/>
    </source>
</evidence>
<feature type="transmembrane region" description="Helical" evidence="7">
    <location>
        <begin position="116"/>
        <end position="138"/>
    </location>
</feature>
<comment type="subcellular location">
    <subcellularLocation>
        <location evidence="1">Cell membrane</location>
        <topology evidence="1">Multi-pass membrane protein</topology>
    </subcellularLocation>
</comment>
<evidence type="ECO:0000256" key="5">
    <source>
        <dbReference type="ARBA" id="ARBA00022989"/>
    </source>
</evidence>
<feature type="domain" description="Prepilin type IV endopeptidase peptidase" evidence="8">
    <location>
        <begin position="128"/>
        <end position="232"/>
    </location>
</feature>
<dbReference type="Pfam" id="PF01478">
    <property type="entry name" value="Peptidase_A24"/>
    <property type="match status" value="1"/>
</dbReference>
<dbReference type="GO" id="GO:0005886">
    <property type="term" value="C:plasma membrane"/>
    <property type="evidence" value="ECO:0007669"/>
    <property type="project" value="UniProtKB-SubCell"/>
</dbReference>
<proteinExistence type="inferred from homology"/>
<keyword evidence="6 7" id="KW-0472">Membrane</keyword>
<sequence>MFGAYPYLLVLVSGLIIGSFLSSITYRIPLGKSIKKGRSFCPECKKAIAWNDNIPLLSYILLKGKCRSCRKKISLRYPLIEISTAILFFLIYYFYSFNCSASLDEASLQDICFWKLHLGSIAPPFLFLAISLLITIFVTDFEHQVIPDKVVFFLFSIFLAVNLLSPADNFYKNLFVSLATAFVFLILNLITKGKGMGLGDSKLVLSGGVSLGWPGTLVWIFLSFWIGAALGVSLLLTGKAKLGKPIAFGPFLVIGFFLTLFWGDYLKNLLFPFLQ</sequence>
<gene>
    <name evidence="10" type="ORF">A2892_00250</name>
</gene>
<feature type="transmembrane region" description="Helical" evidence="7">
    <location>
        <begin position="150"/>
        <end position="167"/>
    </location>
</feature>
<dbReference type="Proteomes" id="UP000176404">
    <property type="component" value="Unassembled WGS sequence"/>
</dbReference>
<comment type="similarity">
    <text evidence="2">Belongs to the peptidase A24 family.</text>
</comment>
<protein>
    <recommendedName>
        <fullName evidence="12">Prepilin peptidase</fullName>
    </recommendedName>
</protein>
<dbReference type="InterPro" id="IPR000045">
    <property type="entry name" value="Prepilin_IV_endopep_pep"/>
</dbReference>
<accession>A0A1F8B938</accession>
<evidence type="ECO:0000259" key="8">
    <source>
        <dbReference type="Pfam" id="PF01478"/>
    </source>
</evidence>
<reference evidence="10 11" key="1">
    <citation type="journal article" date="2016" name="Nat. Commun.">
        <title>Thousands of microbial genomes shed light on interconnected biogeochemical processes in an aquifer system.</title>
        <authorList>
            <person name="Anantharaman K."/>
            <person name="Brown C.T."/>
            <person name="Hug L.A."/>
            <person name="Sharon I."/>
            <person name="Castelle C.J."/>
            <person name="Probst A.J."/>
            <person name="Thomas B.C."/>
            <person name="Singh A."/>
            <person name="Wilkins M.J."/>
            <person name="Karaoz U."/>
            <person name="Brodie E.L."/>
            <person name="Williams K.H."/>
            <person name="Hubbard S.S."/>
            <person name="Banfield J.F."/>
        </authorList>
    </citation>
    <scope>NUCLEOTIDE SEQUENCE [LARGE SCALE GENOMIC DNA]</scope>
</reference>
<keyword evidence="4 7" id="KW-0812">Transmembrane</keyword>
<evidence type="ECO:0000259" key="9">
    <source>
        <dbReference type="Pfam" id="PF06750"/>
    </source>
</evidence>
<evidence type="ECO:0000256" key="6">
    <source>
        <dbReference type="ARBA" id="ARBA00023136"/>
    </source>
</evidence>
<name>A0A1F8B938_9BACT</name>
<feature type="transmembrane region" description="Helical" evidence="7">
    <location>
        <begin position="6"/>
        <end position="28"/>
    </location>
</feature>
<dbReference type="InterPro" id="IPR010627">
    <property type="entry name" value="Prepilin_pept_A24_N"/>
</dbReference>
<evidence type="ECO:0000313" key="10">
    <source>
        <dbReference type="EMBL" id="OGM60450.1"/>
    </source>
</evidence>
<feature type="domain" description="Prepilin peptidase A24 N-terminal" evidence="9">
    <location>
        <begin position="13"/>
        <end position="93"/>
    </location>
</feature>
<dbReference type="GO" id="GO:0006465">
    <property type="term" value="P:signal peptide processing"/>
    <property type="evidence" value="ECO:0007669"/>
    <property type="project" value="TreeGrafter"/>
</dbReference>
<dbReference type="STRING" id="1802517.A2892_00250"/>
<dbReference type="GO" id="GO:0004190">
    <property type="term" value="F:aspartic-type endopeptidase activity"/>
    <property type="evidence" value="ECO:0007669"/>
    <property type="project" value="InterPro"/>
</dbReference>
<dbReference type="EMBL" id="MGHD01000004">
    <property type="protein sequence ID" value="OGM60450.1"/>
    <property type="molecule type" value="Genomic_DNA"/>
</dbReference>
<dbReference type="PANTHER" id="PTHR30487:SF0">
    <property type="entry name" value="PREPILIN LEADER PEPTIDASE_N-METHYLTRANSFERASE-RELATED"/>
    <property type="match status" value="1"/>
</dbReference>
<evidence type="ECO:0000256" key="4">
    <source>
        <dbReference type="ARBA" id="ARBA00022692"/>
    </source>
</evidence>
<evidence type="ECO:0008006" key="12">
    <source>
        <dbReference type="Google" id="ProtNLM"/>
    </source>
</evidence>
<comment type="caution">
    <text evidence="10">The sequence shown here is derived from an EMBL/GenBank/DDBJ whole genome shotgun (WGS) entry which is preliminary data.</text>
</comment>
<evidence type="ECO:0000313" key="11">
    <source>
        <dbReference type="Proteomes" id="UP000176404"/>
    </source>
</evidence>
<keyword evidence="3" id="KW-1003">Cell membrane</keyword>
<organism evidence="10 11">
    <name type="scientific">Candidatus Woesebacteria bacterium RIFCSPLOWO2_01_FULL_39_10b</name>
    <dbReference type="NCBI Taxonomy" id="1802517"/>
    <lineage>
        <taxon>Bacteria</taxon>
        <taxon>Candidatus Woeseibacteriota</taxon>
    </lineage>
</organism>
<feature type="transmembrane region" description="Helical" evidence="7">
    <location>
        <begin position="173"/>
        <end position="191"/>
    </location>
</feature>
<evidence type="ECO:0000256" key="7">
    <source>
        <dbReference type="SAM" id="Phobius"/>
    </source>
</evidence>
<dbReference type="Gene3D" id="1.20.120.1220">
    <property type="match status" value="1"/>
</dbReference>
<dbReference type="Pfam" id="PF06750">
    <property type="entry name" value="A24_N_bact"/>
    <property type="match status" value="1"/>
</dbReference>
<dbReference type="AlphaFoldDB" id="A0A1F8B938"/>
<evidence type="ECO:0000256" key="1">
    <source>
        <dbReference type="ARBA" id="ARBA00004651"/>
    </source>
</evidence>
<evidence type="ECO:0000256" key="2">
    <source>
        <dbReference type="ARBA" id="ARBA00005801"/>
    </source>
</evidence>
<dbReference type="InterPro" id="IPR050882">
    <property type="entry name" value="Prepilin_peptidase/N-MTase"/>
</dbReference>
<feature type="transmembrane region" description="Helical" evidence="7">
    <location>
        <begin position="203"/>
        <end position="226"/>
    </location>
</feature>
<feature type="transmembrane region" description="Helical" evidence="7">
    <location>
        <begin position="77"/>
        <end position="96"/>
    </location>
</feature>